<dbReference type="EMBL" id="CP040710">
    <property type="protein sequence ID" value="QCW99137.1"/>
    <property type="molecule type" value="Genomic_DNA"/>
</dbReference>
<name>A0A5B7SQ60_9FLAO</name>
<organism evidence="2 3">
    <name type="scientific">Aggregatimonas sangjinii</name>
    <dbReference type="NCBI Taxonomy" id="2583587"/>
    <lineage>
        <taxon>Bacteria</taxon>
        <taxon>Pseudomonadati</taxon>
        <taxon>Bacteroidota</taxon>
        <taxon>Flavobacteriia</taxon>
        <taxon>Flavobacteriales</taxon>
        <taxon>Flavobacteriaceae</taxon>
        <taxon>Aggregatimonas</taxon>
    </lineage>
</organism>
<accession>A0A5B7SQ60</accession>
<evidence type="ECO:0000313" key="2">
    <source>
        <dbReference type="EMBL" id="QCW99137.1"/>
    </source>
</evidence>
<reference evidence="2 3" key="1">
    <citation type="submission" date="2019-05" db="EMBL/GenBank/DDBJ databases">
        <title>Genome sequencing of F202Z8.</title>
        <authorList>
            <person name="Kwon Y.M."/>
        </authorList>
    </citation>
    <scope>NUCLEOTIDE SEQUENCE [LARGE SCALE GENOMIC DNA]</scope>
    <source>
        <strain evidence="2 3">F202Z8</strain>
    </source>
</reference>
<keyword evidence="1" id="KW-0732">Signal</keyword>
<dbReference type="InterPro" id="IPR008969">
    <property type="entry name" value="CarboxyPept-like_regulatory"/>
</dbReference>
<feature type="chain" id="PRO_5023087566" description="Carboxypeptidase-like regulatory domain-containing protein" evidence="1">
    <location>
        <begin position="21"/>
        <end position="260"/>
    </location>
</feature>
<proteinExistence type="predicted"/>
<dbReference type="OrthoDB" id="1427655at2"/>
<evidence type="ECO:0008006" key="4">
    <source>
        <dbReference type="Google" id="ProtNLM"/>
    </source>
</evidence>
<sequence length="260" mass="29329">MPKSRYVVVLFLLLSFAAHGQSLLSRELEGKVYSDDGDVAATHVLNTTTERAAITDLNGYFKITMSLNDTIVFSAVQYKRKEIVITQSIFDSKFINVPLENALTELEEVVVMPYNLTGDMSRDADRLGKERIITASTLGLPNAYAKSLTKAERVLSEATSGGGLVPLNPILNGISGRTKYLKKQVELEKTYARTERVKRFYADSLIVADLKIPLEKIDDFLYFCEIDSAFQTTVDTHDKLKIWEFMVHKGKLYRENNKLD</sequence>
<keyword evidence="3" id="KW-1185">Reference proteome</keyword>
<dbReference type="KEGG" id="asag:FGM00_03035"/>
<dbReference type="SUPFAM" id="SSF49464">
    <property type="entry name" value="Carboxypeptidase regulatory domain-like"/>
    <property type="match status" value="1"/>
</dbReference>
<protein>
    <recommendedName>
        <fullName evidence="4">Carboxypeptidase-like regulatory domain-containing protein</fullName>
    </recommendedName>
</protein>
<dbReference type="RefSeq" id="WP_138851490.1">
    <property type="nucleotide sequence ID" value="NZ_CP040710.1"/>
</dbReference>
<evidence type="ECO:0000256" key="1">
    <source>
        <dbReference type="SAM" id="SignalP"/>
    </source>
</evidence>
<dbReference type="Pfam" id="PF13715">
    <property type="entry name" value="CarbopepD_reg_2"/>
    <property type="match status" value="1"/>
</dbReference>
<feature type="signal peptide" evidence="1">
    <location>
        <begin position="1"/>
        <end position="20"/>
    </location>
</feature>
<dbReference type="Proteomes" id="UP000310017">
    <property type="component" value="Chromosome"/>
</dbReference>
<gene>
    <name evidence="2" type="ORF">FGM00_03035</name>
</gene>
<evidence type="ECO:0000313" key="3">
    <source>
        <dbReference type="Proteomes" id="UP000310017"/>
    </source>
</evidence>
<dbReference type="AlphaFoldDB" id="A0A5B7SQ60"/>